<evidence type="ECO:0000313" key="12">
    <source>
        <dbReference type="EMBL" id="MBA5727421.1"/>
    </source>
</evidence>
<dbReference type="PANTHER" id="PTHR35091">
    <property type="entry name" value="FLAGELLAR PROTEIN FLIL"/>
    <property type="match status" value="1"/>
</dbReference>
<sequence>MSDEATTPDAGGDGTAAQGEGRKGFSRKKLLLLVVLPLLLIGGGVGAWQAHLLPFGGGGKPAAKAAVAENREAASHRLLLSVPSATANLDNGAGRTVYVKMTASVEVEGADTLATLQGRIPEVQDIFQTYLHESRPQDLHGSGFYRLREALLRRLRVAFAPLNVTNIYITELLTQ</sequence>
<dbReference type="RefSeq" id="WP_182041026.1">
    <property type="nucleotide sequence ID" value="NZ_PDLY01000003.1"/>
</dbReference>
<keyword evidence="4" id="KW-1003">Cell membrane</keyword>
<dbReference type="Proteomes" id="UP000765338">
    <property type="component" value="Unassembled WGS sequence"/>
</dbReference>
<dbReference type="InterPro" id="IPR005503">
    <property type="entry name" value="FliL"/>
</dbReference>
<keyword evidence="13" id="KW-1185">Reference proteome</keyword>
<keyword evidence="7 10" id="KW-0283">Flagellar rotation</keyword>
<reference evidence="12 13" key="1">
    <citation type="submission" date="2017-10" db="EMBL/GenBank/DDBJ databases">
        <authorList>
            <person name="Jakob F."/>
        </authorList>
    </citation>
    <scope>NUCLEOTIDE SEQUENCE [LARGE SCALE GENOMIC DNA]</scope>
    <source>
        <strain evidence="12 13">TMW 2.1889</strain>
    </source>
</reference>
<keyword evidence="5 10" id="KW-0145">Chemotaxis</keyword>
<evidence type="ECO:0000256" key="11">
    <source>
        <dbReference type="SAM" id="MobiDB-lite"/>
    </source>
</evidence>
<comment type="caution">
    <text evidence="12">The sequence shown here is derived from an EMBL/GenBank/DDBJ whole genome shotgun (WGS) entry which is preliminary data.</text>
</comment>
<gene>
    <name evidence="12" type="ORF">CPA56_05435</name>
</gene>
<dbReference type="PANTHER" id="PTHR35091:SF2">
    <property type="entry name" value="FLAGELLAR PROTEIN FLIL"/>
    <property type="match status" value="1"/>
</dbReference>
<comment type="subcellular location">
    <subcellularLocation>
        <location evidence="10">Cell inner membrane</location>
    </subcellularLocation>
    <subcellularLocation>
        <location evidence="2">Cell membrane</location>
        <topology evidence="2">Single-pass membrane protein</topology>
    </subcellularLocation>
</comment>
<feature type="region of interest" description="Disordered" evidence="11">
    <location>
        <begin position="1"/>
        <end position="21"/>
    </location>
</feature>
<evidence type="ECO:0000256" key="3">
    <source>
        <dbReference type="ARBA" id="ARBA00008281"/>
    </source>
</evidence>
<evidence type="ECO:0000256" key="10">
    <source>
        <dbReference type="RuleBase" id="RU364125"/>
    </source>
</evidence>
<keyword evidence="6 10" id="KW-0812">Transmembrane</keyword>
<comment type="similarity">
    <text evidence="3 10">Belongs to the FliL family.</text>
</comment>
<evidence type="ECO:0000256" key="8">
    <source>
        <dbReference type="ARBA" id="ARBA00022989"/>
    </source>
</evidence>
<evidence type="ECO:0000256" key="7">
    <source>
        <dbReference type="ARBA" id="ARBA00022779"/>
    </source>
</evidence>
<keyword evidence="12" id="KW-0966">Cell projection</keyword>
<name>A0ABR5ZSY1_9PROT</name>
<evidence type="ECO:0000256" key="5">
    <source>
        <dbReference type="ARBA" id="ARBA00022500"/>
    </source>
</evidence>
<dbReference type="Pfam" id="PF03748">
    <property type="entry name" value="FliL"/>
    <property type="match status" value="1"/>
</dbReference>
<feature type="transmembrane region" description="Helical" evidence="10">
    <location>
        <begin position="30"/>
        <end position="48"/>
    </location>
</feature>
<keyword evidence="10" id="KW-0997">Cell inner membrane</keyword>
<keyword evidence="8 10" id="KW-1133">Transmembrane helix</keyword>
<evidence type="ECO:0000256" key="9">
    <source>
        <dbReference type="ARBA" id="ARBA00023136"/>
    </source>
</evidence>
<organism evidence="12 13">
    <name type="scientific">Bombella mellum</name>
    <dbReference type="NCBI Taxonomy" id="2039288"/>
    <lineage>
        <taxon>Bacteria</taxon>
        <taxon>Pseudomonadati</taxon>
        <taxon>Pseudomonadota</taxon>
        <taxon>Alphaproteobacteria</taxon>
        <taxon>Acetobacterales</taxon>
        <taxon>Acetobacteraceae</taxon>
        <taxon>Bombella</taxon>
    </lineage>
</organism>
<proteinExistence type="inferred from homology"/>
<keyword evidence="12" id="KW-0969">Cilium</keyword>
<accession>A0ABR5ZSY1</accession>
<keyword evidence="9 10" id="KW-0472">Membrane</keyword>
<dbReference type="EMBL" id="PDLY01000003">
    <property type="protein sequence ID" value="MBA5727421.1"/>
    <property type="molecule type" value="Genomic_DNA"/>
</dbReference>
<protein>
    <recommendedName>
        <fullName evidence="10">Flagellar protein FliL</fullName>
    </recommendedName>
</protein>
<evidence type="ECO:0000313" key="13">
    <source>
        <dbReference type="Proteomes" id="UP000765338"/>
    </source>
</evidence>
<comment type="function">
    <text evidence="1 10">Controls the rotational direction of flagella during chemotaxis.</text>
</comment>
<evidence type="ECO:0000256" key="2">
    <source>
        <dbReference type="ARBA" id="ARBA00004162"/>
    </source>
</evidence>
<keyword evidence="12" id="KW-0282">Flagellum</keyword>
<evidence type="ECO:0000256" key="4">
    <source>
        <dbReference type="ARBA" id="ARBA00022475"/>
    </source>
</evidence>
<evidence type="ECO:0000256" key="6">
    <source>
        <dbReference type="ARBA" id="ARBA00022692"/>
    </source>
</evidence>
<evidence type="ECO:0000256" key="1">
    <source>
        <dbReference type="ARBA" id="ARBA00002254"/>
    </source>
</evidence>